<dbReference type="GO" id="GO:0009425">
    <property type="term" value="C:bacterial-type flagellum basal body"/>
    <property type="evidence" value="ECO:0007669"/>
    <property type="project" value="UniProtKB-SubCell"/>
</dbReference>
<keyword evidence="6" id="KW-0145">Chemotaxis</keyword>
<dbReference type="AlphaFoldDB" id="A0A1Z5HU92"/>
<evidence type="ECO:0000256" key="1">
    <source>
        <dbReference type="ARBA" id="ARBA00004117"/>
    </source>
</evidence>
<accession>A0A1Z5HU92</accession>
<evidence type="ECO:0000256" key="3">
    <source>
        <dbReference type="ARBA" id="ARBA00010299"/>
    </source>
</evidence>
<dbReference type="InterPro" id="IPR028263">
    <property type="entry name" value="FliG_N"/>
</dbReference>
<evidence type="ECO:0000259" key="10">
    <source>
        <dbReference type="Pfam" id="PF01706"/>
    </source>
</evidence>
<dbReference type="PANTHER" id="PTHR30534:SF0">
    <property type="entry name" value="FLAGELLAR MOTOR SWITCH PROTEIN FLIG"/>
    <property type="match status" value="1"/>
</dbReference>
<dbReference type="Pfam" id="PF14841">
    <property type="entry name" value="FliG_M"/>
    <property type="match status" value="1"/>
</dbReference>
<dbReference type="InterPro" id="IPR000090">
    <property type="entry name" value="Flg_Motor_Flig"/>
</dbReference>
<keyword evidence="13" id="KW-0966">Cell projection</keyword>
<feature type="domain" description="Flagellar motor switch protein FliG N-terminal" evidence="12">
    <location>
        <begin position="7"/>
        <end position="109"/>
    </location>
</feature>
<dbReference type="Proteomes" id="UP000197032">
    <property type="component" value="Unassembled WGS sequence"/>
</dbReference>
<keyword evidence="14" id="KW-1185">Reference proteome</keyword>
<dbReference type="NCBIfam" id="TIGR00207">
    <property type="entry name" value="fliG"/>
    <property type="match status" value="1"/>
</dbReference>
<sequence>MSGKKALTGLQKAAILLVSIGPELSSLLLKQLSESQIERISYEIANLGAVSAEQREEVLKEFLQLSEAQQYLLHGGIKYARELLERTLGPQKANEIIKKLIASSKARPFSLVRKTDPKQLVNFIRNEHPQTIALILSYLDPEQAAVVLSSLPDNMQSNIAKRIALMERTSPEVIREIEAILEKKLSSLVEQDFTEAGGINTLVEILNRVDRGSERVILEALEAENPELAEEIRKRMFVFEDILTLDDTSIRRVLREIDMKDLALALKGASDEVAQRIFRNLSKRASEMLREDIEFLGPVRLRDVEEAQQRIVQVIRRLDEAGEIIISRGGEDAIIV</sequence>
<evidence type="ECO:0000313" key="14">
    <source>
        <dbReference type="Proteomes" id="UP000197032"/>
    </source>
</evidence>
<dbReference type="InterPro" id="IPR011002">
    <property type="entry name" value="FliG_a-hlx"/>
</dbReference>
<dbReference type="SUPFAM" id="SSF48029">
    <property type="entry name" value="FliG"/>
    <property type="match status" value="2"/>
</dbReference>
<evidence type="ECO:0000256" key="2">
    <source>
        <dbReference type="ARBA" id="ARBA00004413"/>
    </source>
</evidence>
<keyword evidence="5" id="KW-1003">Cell membrane</keyword>
<dbReference type="PIRSF" id="PIRSF003161">
    <property type="entry name" value="FliG"/>
    <property type="match status" value="1"/>
</dbReference>
<evidence type="ECO:0000256" key="4">
    <source>
        <dbReference type="ARBA" id="ARBA00021870"/>
    </source>
</evidence>
<keyword evidence="13" id="KW-0969">Cilium</keyword>
<keyword evidence="7" id="KW-0283">Flagellar rotation</keyword>
<feature type="domain" description="Flagellar motor switch protein FliG C-terminal" evidence="10">
    <location>
        <begin position="219"/>
        <end position="326"/>
    </location>
</feature>
<name>A0A1Z5HU92_9FIRM</name>
<keyword evidence="13" id="KW-0282">Flagellum</keyword>
<dbReference type="OrthoDB" id="9780302at2"/>
<comment type="similarity">
    <text evidence="3">Belongs to the FliG family.</text>
</comment>
<evidence type="ECO:0000256" key="6">
    <source>
        <dbReference type="ARBA" id="ARBA00022500"/>
    </source>
</evidence>
<comment type="caution">
    <text evidence="13">The sequence shown here is derived from an EMBL/GenBank/DDBJ whole genome shotgun (WGS) entry which is preliminary data.</text>
</comment>
<evidence type="ECO:0000256" key="9">
    <source>
        <dbReference type="ARBA" id="ARBA00023143"/>
    </source>
</evidence>
<keyword evidence="8" id="KW-0472">Membrane</keyword>
<organism evidence="13 14">
    <name type="scientific">Calderihabitans maritimus</name>
    <dbReference type="NCBI Taxonomy" id="1246530"/>
    <lineage>
        <taxon>Bacteria</taxon>
        <taxon>Bacillati</taxon>
        <taxon>Bacillota</taxon>
        <taxon>Clostridia</taxon>
        <taxon>Neomoorellales</taxon>
        <taxon>Calderihabitantaceae</taxon>
        <taxon>Calderihabitans</taxon>
    </lineage>
</organism>
<dbReference type="Gene3D" id="1.10.220.30">
    <property type="match status" value="3"/>
</dbReference>
<dbReference type="FunFam" id="1.10.220.30:FF:000001">
    <property type="entry name" value="Flagellar motor switch protein FliG"/>
    <property type="match status" value="1"/>
</dbReference>
<dbReference type="PANTHER" id="PTHR30534">
    <property type="entry name" value="FLAGELLAR MOTOR SWITCH PROTEIN FLIG"/>
    <property type="match status" value="1"/>
</dbReference>
<evidence type="ECO:0000313" key="13">
    <source>
        <dbReference type="EMBL" id="GAW92917.1"/>
    </source>
</evidence>
<dbReference type="GO" id="GO:0005886">
    <property type="term" value="C:plasma membrane"/>
    <property type="evidence" value="ECO:0007669"/>
    <property type="project" value="UniProtKB-SubCell"/>
</dbReference>
<dbReference type="InterPro" id="IPR032779">
    <property type="entry name" value="FliG_M"/>
</dbReference>
<evidence type="ECO:0000256" key="8">
    <source>
        <dbReference type="ARBA" id="ARBA00023136"/>
    </source>
</evidence>
<dbReference type="Pfam" id="PF14842">
    <property type="entry name" value="FliG_N"/>
    <property type="match status" value="1"/>
</dbReference>
<dbReference type="GO" id="GO:0006935">
    <property type="term" value="P:chemotaxis"/>
    <property type="evidence" value="ECO:0007669"/>
    <property type="project" value="UniProtKB-KW"/>
</dbReference>
<evidence type="ECO:0000256" key="7">
    <source>
        <dbReference type="ARBA" id="ARBA00022779"/>
    </source>
</evidence>
<protein>
    <recommendedName>
        <fullName evidence="4">Flagellar motor switch protein FliG</fullName>
    </recommendedName>
</protein>
<dbReference type="EMBL" id="BDGJ01000111">
    <property type="protein sequence ID" value="GAW92917.1"/>
    <property type="molecule type" value="Genomic_DNA"/>
</dbReference>
<dbReference type="InterPro" id="IPR023087">
    <property type="entry name" value="Flg_Motor_Flig_C"/>
</dbReference>
<proteinExistence type="inferred from homology"/>
<dbReference type="GO" id="GO:0003774">
    <property type="term" value="F:cytoskeletal motor activity"/>
    <property type="evidence" value="ECO:0007669"/>
    <property type="project" value="InterPro"/>
</dbReference>
<reference evidence="14" key="1">
    <citation type="journal article" date="2017" name="Appl. Environ. Microbiol.">
        <title>Genomic Analysis of Calderihabitans maritimus KKC1, a Thermophilic, Hydrogenogenic, Carboxydotrophic Bacterium Isolated from Marine Sediment.</title>
        <authorList>
            <person name="Omae K."/>
            <person name="Yoneda Y."/>
            <person name="Fukuyama Y."/>
            <person name="Yoshida T."/>
            <person name="Sako Y."/>
        </authorList>
    </citation>
    <scope>NUCLEOTIDE SEQUENCE [LARGE SCALE GENOMIC DNA]</scope>
    <source>
        <strain evidence="14">KKC1</strain>
    </source>
</reference>
<keyword evidence="9" id="KW-0975">Bacterial flagellum</keyword>
<feature type="domain" description="Flagellar motor switch protein FliG middle" evidence="11">
    <location>
        <begin position="117"/>
        <end position="191"/>
    </location>
</feature>
<evidence type="ECO:0000259" key="12">
    <source>
        <dbReference type="Pfam" id="PF14842"/>
    </source>
</evidence>
<dbReference type="PRINTS" id="PR00954">
    <property type="entry name" value="FLGMOTORFLIG"/>
</dbReference>
<evidence type="ECO:0000256" key="5">
    <source>
        <dbReference type="ARBA" id="ARBA00022475"/>
    </source>
</evidence>
<evidence type="ECO:0000259" key="11">
    <source>
        <dbReference type="Pfam" id="PF14841"/>
    </source>
</evidence>
<dbReference type="Pfam" id="PF01706">
    <property type="entry name" value="FliG_C"/>
    <property type="match status" value="1"/>
</dbReference>
<dbReference type="GO" id="GO:0071973">
    <property type="term" value="P:bacterial-type flagellum-dependent cell motility"/>
    <property type="evidence" value="ECO:0007669"/>
    <property type="project" value="InterPro"/>
</dbReference>
<comment type="subcellular location">
    <subcellularLocation>
        <location evidence="1">Bacterial flagellum basal body</location>
    </subcellularLocation>
    <subcellularLocation>
        <location evidence="2">Cell membrane</location>
        <topology evidence="2">Peripheral membrane protein</topology>
        <orientation evidence="2">Cytoplasmic side</orientation>
    </subcellularLocation>
</comment>
<gene>
    <name evidence="13" type="ORF">KKC1_20630</name>
</gene>